<dbReference type="Proteomes" id="UP000321638">
    <property type="component" value="Unassembled WGS sequence"/>
</dbReference>
<dbReference type="Pfam" id="PF13458">
    <property type="entry name" value="Peripla_BP_6"/>
    <property type="match status" value="1"/>
</dbReference>
<feature type="region of interest" description="Disordered" evidence="4">
    <location>
        <begin position="40"/>
        <end position="65"/>
    </location>
</feature>
<dbReference type="CDD" id="cd06339">
    <property type="entry name" value="PBP1_YraM_LppC_lipoprotein-like"/>
    <property type="match status" value="1"/>
</dbReference>
<evidence type="ECO:0000256" key="1">
    <source>
        <dbReference type="ARBA" id="ARBA00010062"/>
    </source>
</evidence>
<evidence type="ECO:0000313" key="7">
    <source>
        <dbReference type="Proteomes" id="UP000321638"/>
    </source>
</evidence>
<organism evidence="6 7">
    <name type="scientific">Vineibacter terrae</name>
    <dbReference type="NCBI Taxonomy" id="2586908"/>
    <lineage>
        <taxon>Bacteria</taxon>
        <taxon>Pseudomonadati</taxon>
        <taxon>Pseudomonadota</taxon>
        <taxon>Alphaproteobacteria</taxon>
        <taxon>Hyphomicrobiales</taxon>
        <taxon>Vineibacter</taxon>
    </lineage>
</organism>
<dbReference type="Gene3D" id="3.40.50.2300">
    <property type="match status" value="2"/>
</dbReference>
<keyword evidence="3" id="KW-0029">Amino-acid transport</keyword>
<protein>
    <submittedName>
        <fullName evidence="6">Penicillin-binding protein activator</fullName>
    </submittedName>
</protein>
<evidence type="ECO:0000256" key="4">
    <source>
        <dbReference type="SAM" id="MobiDB-lite"/>
    </source>
</evidence>
<sequence length="413" mass="42381">MMLRSLAPFPSMGRAPGSGAAGWLALSAIGLMLGACAGTMQSSTPPPPPAPAVAVATPRPEPAPRVTATGKLKVALLLPLSGRARDIGTSMLEAAEMAIFDGAGRDIAIMPVDSGDTPDRAVAAVERAALNGAVILLGPLFGPATAAAAPAARDANLEMVSFSNDEGVAQPGVYPMGLGVQTQVRRVADYALAQGIRRFAVFAPATAYGDQATLALRDAVTTRGGSVVAAERFNFSGGNLTGSAGRVTQAAGAEGRTAVLLPVAGPPLAAATQALEATSPDARKAQYIGTGIWDTPTIAVDGNLDGAWFAAPDPSRRADFERKYTAVHGKAPHRLATLAYDAVNMAAKLARTRPGGDFTAAALNDPEGFRGLDGLFRFRSDGRVERALAVLEIGKDQVRVIDPAPSSLDRPTN</sequence>
<comment type="caution">
    <text evidence="6">The sequence shown here is derived from an EMBL/GenBank/DDBJ whole genome shotgun (WGS) entry which is preliminary data.</text>
</comment>
<dbReference type="AlphaFoldDB" id="A0A5C8PHW7"/>
<feature type="domain" description="Leucine-binding protein" evidence="5">
    <location>
        <begin position="72"/>
        <end position="395"/>
    </location>
</feature>
<dbReference type="InterPro" id="IPR051010">
    <property type="entry name" value="BCAA_transport"/>
</dbReference>
<evidence type="ECO:0000256" key="2">
    <source>
        <dbReference type="ARBA" id="ARBA00022729"/>
    </source>
</evidence>
<keyword evidence="2" id="KW-0732">Signal</keyword>
<dbReference type="SUPFAM" id="SSF53822">
    <property type="entry name" value="Periplasmic binding protein-like I"/>
    <property type="match status" value="1"/>
</dbReference>
<dbReference type="OrthoDB" id="7210494at2"/>
<dbReference type="GO" id="GO:0006865">
    <property type="term" value="P:amino acid transport"/>
    <property type="evidence" value="ECO:0007669"/>
    <property type="project" value="UniProtKB-KW"/>
</dbReference>
<evidence type="ECO:0000259" key="5">
    <source>
        <dbReference type="Pfam" id="PF13458"/>
    </source>
</evidence>
<feature type="compositionally biased region" description="Low complexity" evidence="4">
    <location>
        <begin position="52"/>
        <end position="65"/>
    </location>
</feature>
<dbReference type="InterPro" id="IPR028082">
    <property type="entry name" value="Peripla_BP_I"/>
</dbReference>
<dbReference type="InterPro" id="IPR028081">
    <property type="entry name" value="Leu-bd"/>
</dbReference>
<evidence type="ECO:0000256" key="3">
    <source>
        <dbReference type="ARBA" id="ARBA00022970"/>
    </source>
</evidence>
<reference evidence="6 7" key="1">
    <citation type="submission" date="2019-06" db="EMBL/GenBank/DDBJ databases">
        <title>New taxonomy in bacterial strain CC-CFT640, isolated from vineyard.</title>
        <authorList>
            <person name="Lin S.-Y."/>
            <person name="Tsai C.-F."/>
            <person name="Young C.-C."/>
        </authorList>
    </citation>
    <scope>NUCLEOTIDE SEQUENCE [LARGE SCALE GENOMIC DNA]</scope>
    <source>
        <strain evidence="6 7">CC-CFT640</strain>
    </source>
</reference>
<keyword evidence="7" id="KW-1185">Reference proteome</keyword>
<evidence type="ECO:0000313" key="6">
    <source>
        <dbReference type="EMBL" id="TXL73067.1"/>
    </source>
</evidence>
<gene>
    <name evidence="6" type="ORF">FHP25_23005</name>
</gene>
<keyword evidence="3" id="KW-0813">Transport</keyword>
<proteinExistence type="inferred from homology"/>
<dbReference type="PANTHER" id="PTHR30483">
    <property type="entry name" value="LEUCINE-SPECIFIC-BINDING PROTEIN"/>
    <property type="match status" value="1"/>
</dbReference>
<dbReference type="PANTHER" id="PTHR30483:SF6">
    <property type="entry name" value="PERIPLASMIC BINDING PROTEIN OF ABC TRANSPORTER FOR NATURAL AMINO ACIDS"/>
    <property type="match status" value="1"/>
</dbReference>
<dbReference type="RefSeq" id="WP_147849323.1">
    <property type="nucleotide sequence ID" value="NZ_VDUZ01000028.1"/>
</dbReference>
<accession>A0A5C8PHW7</accession>
<dbReference type="EMBL" id="VDUZ01000028">
    <property type="protein sequence ID" value="TXL73067.1"/>
    <property type="molecule type" value="Genomic_DNA"/>
</dbReference>
<comment type="similarity">
    <text evidence="1">Belongs to the leucine-binding protein family.</text>
</comment>
<name>A0A5C8PHW7_9HYPH</name>